<dbReference type="Gene3D" id="1.25.10.10">
    <property type="entry name" value="Leucine-rich Repeat Variant"/>
    <property type="match status" value="1"/>
</dbReference>
<reference evidence="7" key="1">
    <citation type="submission" date="2021-01" db="EMBL/GenBank/DDBJ databases">
        <authorList>
            <person name="Corre E."/>
            <person name="Pelletier E."/>
            <person name="Niang G."/>
            <person name="Scheremetjew M."/>
            <person name="Finn R."/>
            <person name="Kale V."/>
            <person name="Holt S."/>
            <person name="Cochrane G."/>
            <person name="Meng A."/>
            <person name="Brown T."/>
            <person name="Cohen L."/>
        </authorList>
    </citation>
    <scope>NUCLEOTIDE SEQUENCE</scope>
    <source>
        <strain evidence="7">CCMP1897</strain>
    </source>
</reference>
<accession>A0A7S3XC91</accession>
<dbReference type="PANTHER" id="PTHR15245">
    <property type="entry name" value="SYMPLEKIN-RELATED"/>
    <property type="match status" value="1"/>
</dbReference>
<feature type="domain" description="Symplekin/Pta1 N-terminal" evidence="5">
    <location>
        <begin position="94"/>
        <end position="309"/>
    </location>
</feature>
<name>A0A7S3XC91_9CHLO</name>
<dbReference type="EMBL" id="HBIS01000788">
    <property type="protein sequence ID" value="CAE0606867.1"/>
    <property type="molecule type" value="Transcribed_RNA"/>
</dbReference>
<dbReference type="GO" id="GO:0005847">
    <property type="term" value="C:mRNA cleavage and polyadenylation specificity factor complex"/>
    <property type="evidence" value="ECO:0007669"/>
    <property type="project" value="TreeGrafter"/>
</dbReference>
<dbReference type="InterPro" id="IPR011989">
    <property type="entry name" value="ARM-like"/>
</dbReference>
<protein>
    <recommendedName>
        <fullName evidence="8">Symplekin</fullName>
    </recommendedName>
</protein>
<dbReference type="InterPro" id="IPR022075">
    <property type="entry name" value="Symplekin_C"/>
</dbReference>
<feature type="compositionally biased region" description="Basic and acidic residues" evidence="4">
    <location>
        <begin position="327"/>
        <end position="351"/>
    </location>
</feature>
<evidence type="ECO:0000259" key="6">
    <source>
        <dbReference type="Pfam" id="PF12295"/>
    </source>
</evidence>
<evidence type="ECO:0000256" key="2">
    <source>
        <dbReference type="ARBA" id="ARBA00022664"/>
    </source>
</evidence>
<dbReference type="Pfam" id="PF12295">
    <property type="entry name" value="Symplekin_C"/>
    <property type="match status" value="1"/>
</dbReference>
<dbReference type="GO" id="GO:0006397">
    <property type="term" value="P:mRNA processing"/>
    <property type="evidence" value="ECO:0007669"/>
    <property type="project" value="UniProtKB-KW"/>
</dbReference>
<feature type="region of interest" description="Disordered" evidence="4">
    <location>
        <begin position="309"/>
        <end position="364"/>
    </location>
</feature>
<proteinExistence type="predicted"/>
<feature type="domain" description="Symplekin C-terminal" evidence="6">
    <location>
        <begin position="873"/>
        <end position="1066"/>
    </location>
</feature>
<dbReference type="SUPFAM" id="SSF48371">
    <property type="entry name" value="ARM repeat"/>
    <property type="match status" value="1"/>
</dbReference>
<evidence type="ECO:0000256" key="3">
    <source>
        <dbReference type="ARBA" id="ARBA00023242"/>
    </source>
</evidence>
<keyword evidence="3" id="KW-0539">Nucleus</keyword>
<evidence type="ECO:0000256" key="1">
    <source>
        <dbReference type="ARBA" id="ARBA00004123"/>
    </source>
</evidence>
<keyword evidence="2" id="KW-0507">mRNA processing</keyword>
<comment type="subcellular location">
    <subcellularLocation>
        <location evidence="1">Nucleus</location>
    </subcellularLocation>
</comment>
<organism evidence="7">
    <name type="scientific">Picocystis salinarum</name>
    <dbReference type="NCBI Taxonomy" id="88271"/>
    <lineage>
        <taxon>Eukaryota</taxon>
        <taxon>Viridiplantae</taxon>
        <taxon>Chlorophyta</taxon>
        <taxon>Picocystophyceae</taxon>
        <taxon>Picocystales</taxon>
        <taxon>Picocystaceae</taxon>
        <taxon>Picocystis</taxon>
    </lineage>
</organism>
<sequence length="1097" mass="120595">MEDATTQLLNECMLATEANQKVHALQQVSEILLHREPKLLPKFVDELVPFQVDPCAPVRKFLAGFAESCCTKHPQQLAIWLPVLGVLLEDPQGTVAKKACLSCTGLAKVCLRYVNEQGNKPKSRVTKNTKEVWNHFQKIKEKLVQKAMGKDGQSLQMHAIKFCEVIIVAYTSSKKQGKDEDFVASRISAKNSLLKQADLQEEAIQMLTRLSELLKAEHRQNLPGPVVIVLINLLSGVAKNRAELEHLCLPALIELANSDMFNETSSSSQIASAKHALKTGLDLIARSKVHEHAYWHPKILEALNKLGDAEGDTDRREPTRTASGRDAGTREKRKGEPTQTGEHQDVKKTKVDGAAPTPEPAKVYPRTDQVQLEQILILLAGLAKGNEFGKINTFIDNMSPVAFADVVIHNMRYLTSTLAAAVATGRAGEPAVANPLSQLVAAQTIEEAPDEAAQMEEDVEAVDAEAVATDAKALSGGKEMPTTFVMEPPDVLHTPDYVSHLTPEDIAALGRAAVSRIVGVQFRDKNSEFLKHGILIDLALDEEVGGEGNAQVVLEYALGDWHGRYGHELLVRWLSALFLKFCGEDFKNDGKLLEGNERLNAVKYDAILSAACEGLRERLSPKDKALSQLLMEVPWVTKSAVDVVADICQFDKQNAGGWSVLGLTVLRDLILSRPPVREDALNYVLEFTADLDPAMRSRAIRLTVNILFPEDHLKDQIEVFAQSLLKTAELKEEIIMGSSAEADADAVEGGWDKEDDGILGEEEEPGKPTLLDVVESRISLFMALCTKKHSLLLRLAESFSKVDSQRQEIIGKNVPGLVRTISDDVEVFLQLLEELPDGAEDFASRCLYCLAEVKPLAPPLTHAVVAHYERTDDPQLLPPACSSTTKKEFLGFLPAIVRELDPLAINNALIIAMGGKPLASLDLVEDAAAFPARACIDPPEILIFLHMVDLEKHQLPLKKVVEACNYCFALKGIFKPELLAIAIQRLSDERALPLLLMRTVIQTLSVAPTLKRFIVNDILPKLVNKQVWKAPQLWQGFVRCCQQTAPESYPILLQLPAPQLGEVLEKVANLKSALAGHARKARVGLSAAHRDLLGLDR</sequence>
<dbReference type="InterPro" id="IPR032460">
    <property type="entry name" value="Symplekin/Pta1_N"/>
</dbReference>
<dbReference type="Pfam" id="PF11935">
    <property type="entry name" value="SYMPK_PTA1_N"/>
    <property type="match status" value="1"/>
</dbReference>
<evidence type="ECO:0000313" key="7">
    <source>
        <dbReference type="EMBL" id="CAE0606867.1"/>
    </source>
</evidence>
<evidence type="ECO:0000259" key="5">
    <source>
        <dbReference type="Pfam" id="PF11935"/>
    </source>
</evidence>
<evidence type="ECO:0000256" key="4">
    <source>
        <dbReference type="SAM" id="MobiDB-lite"/>
    </source>
</evidence>
<dbReference type="PANTHER" id="PTHR15245:SF20">
    <property type="entry name" value="SYMPLEKIN"/>
    <property type="match status" value="1"/>
</dbReference>
<dbReference type="InterPro" id="IPR016024">
    <property type="entry name" value="ARM-type_fold"/>
</dbReference>
<gene>
    <name evidence="7" type="ORF">PSAL00342_LOCUS683</name>
</gene>
<evidence type="ECO:0008006" key="8">
    <source>
        <dbReference type="Google" id="ProtNLM"/>
    </source>
</evidence>
<dbReference type="InterPro" id="IPR021850">
    <property type="entry name" value="Symplekin/Pta1"/>
</dbReference>
<dbReference type="AlphaFoldDB" id="A0A7S3XC91"/>